<keyword evidence="4" id="KW-0238">DNA-binding</keyword>
<name>A0ABV1JDK5_9ACTN</name>
<organism evidence="6 7">
    <name type="scientific">Raoultibacter massiliensis</name>
    <dbReference type="NCBI Taxonomy" id="1852371"/>
    <lineage>
        <taxon>Bacteria</taxon>
        <taxon>Bacillati</taxon>
        <taxon>Actinomycetota</taxon>
        <taxon>Coriobacteriia</taxon>
        <taxon>Eggerthellales</taxon>
        <taxon>Eggerthellaceae</taxon>
        <taxon>Raoultibacter</taxon>
    </lineage>
</organism>
<accession>A0ABV1JDK5</accession>
<protein>
    <submittedName>
        <fullName evidence="6">IS1249 family transposase</fullName>
    </submittedName>
</protein>
<evidence type="ECO:0000256" key="2">
    <source>
        <dbReference type="ARBA" id="ARBA00010961"/>
    </source>
</evidence>
<dbReference type="InterPro" id="IPR048004">
    <property type="entry name" value="IS1249_transpos"/>
</dbReference>
<dbReference type="EMBL" id="JBBNOP010000002">
    <property type="protein sequence ID" value="MEQ3362147.1"/>
    <property type="molecule type" value="Genomic_DNA"/>
</dbReference>
<comment type="similarity">
    <text evidence="2">Belongs to the transposase mutator family.</text>
</comment>
<dbReference type="RefSeq" id="WP_102373688.1">
    <property type="nucleotide sequence ID" value="NZ_JBBNOP010000002.1"/>
</dbReference>
<evidence type="ECO:0000313" key="7">
    <source>
        <dbReference type="Proteomes" id="UP001487305"/>
    </source>
</evidence>
<comment type="caution">
    <text evidence="6">The sequence shown here is derived from an EMBL/GenBank/DDBJ whole genome shotgun (WGS) entry which is preliminary data.</text>
</comment>
<keyword evidence="3" id="KW-0815">Transposition</keyword>
<evidence type="ECO:0000313" key="6">
    <source>
        <dbReference type="EMBL" id="MEQ3362147.1"/>
    </source>
</evidence>
<reference evidence="6 7" key="1">
    <citation type="submission" date="2024-04" db="EMBL/GenBank/DDBJ databases">
        <title>Human intestinal bacterial collection.</title>
        <authorList>
            <person name="Pauvert C."/>
            <person name="Hitch T.C.A."/>
            <person name="Clavel T."/>
        </authorList>
    </citation>
    <scope>NUCLEOTIDE SEQUENCE [LARGE SCALE GENOMIC DNA]</scope>
    <source>
        <strain evidence="6 7">CLA-KB-H42</strain>
    </source>
</reference>
<keyword evidence="7" id="KW-1185">Reference proteome</keyword>
<evidence type="ECO:0000256" key="5">
    <source>
        <dbReference type="ARBA" id="ARBA00023172"/>
    </source>
</evidence>
<dbReference type="Pfam" id="PF00872">
    <property type="entry name" value="Transposase_mut"/>
    <property type="match status" value="1"/>
</dbReference>
<proteinExistence type="inferred from homology"/>
<sequence length="366" mass="41261">MDNPKCTACGGAMKRNGRTSAGAQRRRCGASMTHRIDASAKALSTFLAWLFSKRTQGDFGCSSRTFRRKAERFWETWPLPSYTGEVCDVVFLDGIWVSGLVVLIACTKEHVLAWHLAESECSGAWAALMAKLAPPVMAVSDGGPGFAKAARAMWPETRIQRCTFHVFRQVRRCTTSRPKLQAGKELYGLARDLLKARDADAAAKWLAGYAEWCAKWESFLREFAFKDGKRQYVHRELRKARRALNGLVQTGTLFTFIEIAEERGGEWDSTSNVIEGGVNARLREMVRNHRGLSRMRRVKAMFWWCYMHAEAPLPAAEILRVMPTDDEVAGLFAMASKPKRRDDGAPEEYESGVAWGEFYAAVEYHR</sequence>
<evidence type="ECO:0000256" key="3">
    <source>
        <dbReference type="ARBA" id="ARBA00022578"/>
    </source>
</evidence>
<dbReference type="InterPro" id="IPR001207">
    <property type="entry name" value="Transposase_mutator"/>
</dbReference>
<keyword evidence="5" id="KW-0233">DNA recombination</keyword>
<evidence type="ECO:0000256" key="1">
    <source>
        <dbReference type="ARBA" id="ARBA00002190"/>
    </source>
</evidence>
<comment type="function">
    <text evidence="1">Required for the transposition of the insertion element.</text>
</comment>
<dbReference type="Proteomes" id="UP001487305">
    <property type="component" value="Unassembled WGS sequence"/>
</dbReference>
<evidence type="ECO:0000256" key="4">
    <source>
        <dbReference type="ARBA" id="ARBA00023125"/>
    </source>
</evidence>
<gene>
    <name evidence="6" type="ORF">AAA083_04050</name>
</gene>
<dbReference type="NCBIfam" id="NF033544">
    <property type="entry name" value="transpos_IS1249"/>
    <property type="match status" value="1"/>
</dbReference>